<proteinExistence type="predicted"/>
<protein>
    <submittedName>
        <fullName evidence="1">Uncharacterized protein</fullName>
    </submittedName>
</protein>
<dbReference type="EMBL" id="JBJKBG010000003">
    <property type="protein sequence ID" value="KAL3745716.1"/>
    <property type="molecule type" value="Genomic_DNA"/>
</dbReference>
<dbReference type="Proteomes" id="UP001634007">
    <property type="component" value="Unassembled WGS sequence"/>
</dbReference>
<comment type="caution">
    <text evidence="1">The sequence shown here is derived from an EMBL/GenBank/DDBJ whole genome shotgun (WGS) entry which is preliminary data.</text>
</comment>
<sequence>MDTISDISSLVKLGELFLADISQELVLLDQSQIEAKGHTYLELGSLSELKILQLSMLKIQLQPVGLDLLRKLTKLSLCYIHLKKLPRLPSSLFTLSLPQYKLWTRLPDLSYLELLLEFELFDCAVEFSKPANTKHSSIQGVKCKDKGSSTTWHRVAFYLTPSMNNLYLFQAIASKFSCQIFSEPDKNSRLSVDSTGTETSGILLSTEQEDMPLDRASTIPSLATIGSAVPPAAAQAKSSSATNKDKAALIVEADYAVVERNLFSQRSSLC</sequence>
<keyword evidence="2" id="KW-1185">Reference proteome</keyword>
<organism evidence="1 2">
    <name type="scientific">Eucalyptus globulus</name>
    <name type="common">Tasmanian blue gum</name>
    <dbReference type="NCBI Taxonomy" id="34317"/>
    <lineage>
        <taxon>Eukaryota</taxon>
        <taxon>Viridiplantae</taxon>
        <taxon>Streptophyta</taxon>
        <taxon>Embryophyta</taxon>
        <taxon>Tracheophyta</taxon>
        <taxon>Spermatophyta</taxon>
        <taxon>Magnoliopsida</taxon>
        <taxon>eudicotyledons</taxon>
        <taxon>Gunneridae</taxon>
        <taxon>Pentapetalae</taxon>
        <taxon>rosids</taxon>
        <taxon>malvids</taxon>
        <taxon>Myrtales</taxon>
        <taxon>Myrtaceae</taxon>
        <taxon>Myrtoideae</taxon>
        <taxon>Eucalypteae</taxon>
        <taxon>Eucalyptus</taxon>
    </lineage>
</organism>
<name>A0ABD3L757_EUCGL</name>
<evidence type="ECO:0000313" key="2">
    <source>
        <dbReference type="Proteomes" id="UP001634007"/>
    </source>
</evidence>
<dbReference type="SUPFAM" id="SSF52058">
    <property type="entry name" value="L domain-like"/>
    <property type="match status" value="1"/>
</dbReference>
<gene>
    <name evidence="1" type="ORF">ACJRO7_014782</name>
</gene>
<evidence type="ECO:0000313" key="1">
    <source>
        <dbReference type="EMBL" id="KAL3745716.1"/>
    </source>
</evidence>
<dbReference type="AlphaFoldDB" id="A0ABD3L757"/>
<reference evidence="1 2" key="1">
    <citation type="submission" date="2024-11" db="EMBL/GenBank/DDBJ databases">
        <title>Chromosome-level genome assembly of Eucalyptus globulus Labill. provides insights into its genome evolution.</title>
        <authorList>
            <person name="Li X."/>
        </authorList>
    </citation>
    <scope>NUCLEOTIDE SEQUENCE [LARGE SCALE GENOMIC DNA]</scope>
    <source>
        <strain evidence="1">CL2024</strain>
        <tissue evidence="1">Fresh tender leaves</tissue>
    </source>
</reference>
<accession>A0ABD3L757</accession>